<evidence type="ECO:0000256" key="14">
    <source>
        <dbReference type="ARBA" id="ARBA00023136"/>
    </source>
</evidence>
<evidence type="ECO:0000256" key="16">
    <source>
        <dbReference type="ARBA" id="ARBA00051245"/>
    </source>
</evidence>
<evidence type="ECO:0000256" key="5">
    <source>
        <dbReference type="ARBA" id="ARBA00011903"/>
    </source>
</evidence>
<evidence type="ECO:0000313" key="21">
    <source>
        <dbReference type="Proteomes" id="UP000515498"/>
    </source>
</evidence>
<dbReference type="Pfam" id="PF13614">
    <property type="entry name" value="AAA_31"/>
    <property type="match status" value="1"/>
</dbReference>
<evidence type="ECO:0000256" key="10">
    <source>
        <dbReference type="ARBA" id="ARBA00022741"/>
    </source>
</evidence>
<evidence type="ECO:0000256" key="7">
    <source>
        <dbReference type="ARBA" id="ARBA00022519"/>
    </source>
</evidence>
<evidence type="ECO:0000256" key="8">
    <source>
        <dbReference type="ARBA" id="ARBA00022679"/>
    </source>
</evidence>
<dbReference type="GO" id="GO:0005886">
    <property type="term" value="C:plasma membrane"/>
    <property type="evidence" value="ECO:0007669"/>
    <property type="project" value="UniProtKB-SubCell"/>
</dbReference>
<dbReference type="Gene3D" id="3.40.50.300">
    <property type="entry name" value="P-loop containing nucleotide triphosphate hydrolases"/>
    <property type="match status" value="1"/>
</dbReference>
<evidence type="ECO:0000259" key="19">
    <source>
        <dbReference type="Pfam" id="PF13614"/>
    </source>
</evidence>
<evidence type="ECO:0000256" key="3">
    <source>
        <dbReference type="ARBA" id="ARBA00007316"/>
    </source>
</evidence>
<dbReference type="GO" id="GO:0004715">
    <property type="term" value="F:non-membrane spanning protein tyrosine kinase activity"/>
    <property type="evidence" value="ECO:0007669"/>
    <property type="project" value="UniProtKB-EC"/>
</dbReference>
<evidence type="ECO:0000256" key="2">
    <source>
        <dbReference type="ARBA" id="ARBA00006683"/>
    </source>
</evidence>
<comment type="similarity">
    <text evidence="2">Belongs to the CpsC/CapA family.</text>
</comment>
<dbReference type="Pfam" id="PF02706">
    <property type="entry name" value="Wzz"/>
    <property type="match status" value="1"/>
</dbReference>
<dbReference type="GO" id="GO:0005524">
    <property type="term" value="F:ATP binding"/>
    <property type="evidence" value="ECO:0007669"/>
    <property type="project" value="UniProtKB-KW"/>
</dbReference>
<evidence type="ECO:0000256" key="12">
    <source>
        <dbReference type="ARBA" id="ARBA00022840"/>
    </source>
</evidence>
<keyword evidence="14 17" id="KW-0472">Membrane</keyword>
<keyword evidence="13 17" id="KW-1133">Transmembrane helix</keyword>
<evidence type="ECO:0000256" key="11">
    <source>
        <dbReference type="ARBA" id="ARBA00022777"/>
    </source>
</evidence>
<keyword evidence="12" id="KW-0067">ATP-binding</keyword>
<reference evidence="20 21" key="1">
    <citation type="submission" date="2020-07" db="EMBL/GenBank/DDBJ databases">
        <title>Draft genome sequence of four isobutane-metabolizing strains capable of cometabolically degrading diverse ether contaminants.</title>
        <authorList>
            <person name="Chen W."/>
            <person name="Faulkner N."/>
            <person name="Smith C."/>
            <person name="Hyman M."/>
        </authorList>
    </citation>
    <scope>NUCLEOTIDE SEQUENCE [LARGE SCALE GENOMIC DNA]</scope>
    <source>
        <strain evidence="20 21">2A</strain>
    </source>
</reference>
<evidence type="ECO:0000256" key="1">
    <source>
        <dbReference type="ARBA" id="ARBA00004429"/>
    </source>
</evidence>
<keyword evidence="9 17" id="KW-0812">Transmembrane</keyword>
<keyword evidence="15" id="KW-0829">Tyrosine-protein kinase</keyword>
<comment type="similarity">
    <text evidence="3">Belongs to the CpsD/CapB family.</text>
</comment>
<dbReference type="FunFam" id="3.40.50.300:FF:000527">
    <property type="entry name" value="Tyrosine-protein kinase etk"/>
    <property type="match status" value="1"/>
</dbReference>
<sequence length="459" mass="48993">MNIQEYVKLFRSRWVTVALTILAAVLVAVAVTLLTTPLYKASTRLFVSTNAGSSIADTYQGNRFSQERVDSYVELLTGQTLAQRTIDKLGLDMSAADLQERVKATSKPQTVLITVDVLDPSPVRARDIANALSDEFVVMVRELETPEDGTSPDSRVVLEQRASIPDSPSVPKATRNIAVGLGLGVLAGIGLAYVRDLLDNTVKDRQTLEEITGTGIVGNIALDKDRRKKPAISFDNDNSAIAEGFRKLRTNLQFLAVDNPPRVIVLTSSVPSEGKSTTAINLALALAEADYSVVVVDGDLRRPTLHKYLDLVGSVGFSTVISGQASLDDALQKSSVADLTVLTAGAVPPNPSELLGSQSAKAALAELRSRFDYVIVDSTPLLAVTDAAILAAASDGVLMMTRFGYTKREQVTHAIANLHNVGATVLGAVFTMVPARGGSPYSYSYYYGEEGGRKSSSNA</sequence>
<feature type="transmembrane region" description="Helical" evidence="17">
    <location>
        <begin position="14"/>
        <end position="34"/>
    </location>
</feature>
<accession>A0A7G8PHJ0</accession>
<dbReference type="Proteomes" id="UP000515498">
    <property type="component" value="Chromosome"/>
</dbReference>
<comment type="catalytic activity">
    <reaction evidence="16">
        <text>L-tyrosyl-[protein] + ATP = O-phospho-L-tyrosyl-[protein] + ADP + H(+)</text>
        <dbReference type="Rhea" id="RHEA:10596"/>
        <dbReference type="Rhea" id="RHEA-COMP:10136"/>
        <dbReference type="Rhea" id="RHEA-COMP:20101"/>
        <dbReference type="ChEBI" id="CHEBI:15378"/>
        <dbReference type="ChEBI" id="CHEBI:30616"/>
        <dbReference type="ChEBI" id="CHEBI:46858"/>
        <dbReference type="ChEBI" id="CHEBI:61978"/>
        <dbReference type="ChEBI" id="CHEBI:456216"/>
        <dbReference type="EC" id="2.7.10.2"/>
    </reaction>
</comment>
<keyword evidence="10" id="KW-0547">Nucleotide-binding</keyword>
<proteinExistence type="inferred from homology"/>
<keyword evidence="11 20" id="KW-0418">Kinase</keyword>
<evidence type="ECO:0000256" key="13">
    <source>
        <dbReference type="ARBA" id="ARBA00022989"/>
    </source>
</evidence>
<keyword evidence="6" id="KW-1003">Cell membrane</keyword>
<gene>
    <name evidence="20" type="ORF">HZU40_05675</name>
</gene>
<evidence type="ECO:0000256" key="9">
    <source>
        <dbReference type="ARBA" id="ARBA00022692"/>
    </source>
</evidence>
<dbReference type="InterPro" id="IPR025669">
    <property type="entry name" value="AAA_dom"/>
</dbReference>
<feature type="domain" description="AAA" evidence="19">
    <location>
        <begin position="273"/>
        <end position="413"/>
    </location>
</feature>
<comment type="similarity">
    <text evidence="4">Belongs to the etk/wzc family.</text>
</comment>
<dbReference type="AlphaFoldDB" id="A0A7G8PHJ0"/>
<dbReference type="EC" id="2.7.10.2" evidence="5"/>
<dbReference type="CDD" id="cd05387">
    <property type="entry name" value="BY-kinase"/>
    <property type="match status" value="1"/>
</dbReference>
<dbReference type="InterPro" id="IPR005702">
    <property type="entry name" value="Wzc-like_C"/>
</dbReference>
<evidence type="ECO:0000256" key="4">
    <source>
        <dbReference type="ARBA" id="ARBA00008883"/>
    </source>
</evidence>
<organism evidence="20 21">
    <name type="scientific">Mycolicibacterium fluoranthenivorans</name>
    <dbReference type="NCBI Taxonomy" id="258505"/>
    <lineage>
        <taxon>Bacteria</taxon>
        <taxon>Bacillati</taxon>
        <taxon>Actinomycetota</taxon>
        <taxon>Actinomycetes</taxon>
        <taxon>Mycobacteriales</taxon>
        <taxon>Mycobacteriaceae</taxon>
        <taxon>Mycolicibacterium</taxon>
    </lineage>
</organism>
<keyword evidence="8 20" id="KW-0808">Transferase</keyword>
<dbReference type="GO" id="GO:0042802">
    <property type="term" value="F:identical protein binding"/>
    <property type="evidence" value="ECO:0007669"/>
    <property type="project" value="UniProtKB-ARBA"/>
</dbReference>
<dbReference type="EMBL" id="CP059894">
    <property type="protein sequence ID" value="QNJ93806.1"/>
    <property type="molecule type" value="Genomic_DNA"/>
</dbReference>
<evidence type="ECO:0000259" key="18">
    <source>
        <dbReference type="Pfam" id="PF02706"/>
    </source>
</evidence>
<dbReference type="NCBIfam" id="TIGR01007">
    <property type="entry name" value="eps_fam"/>
    <property type="match status" value="1"/>
</dbReference>
<feature type="domain" description="Polysaccharide chain length determinant N-terminal" evidence="18">
    <location>
        <begin position="2"/>
        <end position="89"/>
    </location>
</feature>
<evidence type="ECO:0000313" key="20">
    <source>
        <dbReference type="EMBL" id="QNJ93806.1"/>
    </source>
</evidence>
<evidence type="ECO:0000256" key="17">
    <source>
        <dbReference type="SAM" id="Phobius"/>
    </source>
</evidence>
<dbReference type="RefSeq" id="WP_187097818.1">
    <property type="nucleotide sequence ID" value="NZ_CP059894.1"/>
</dbReference>
<evidence type="ECO:0000256" key="6">
    <source>
        <dbReference type="ARBA" id="ARBA00022475"/>
    </source>
</evidence>
<protein>
    <recommendedName>
        <fullName evidence="5">non-specific protein-tyrosine kinase</fullName>
        <ecNumber evidence="5">2.7.10.2</ecNumber>
    </recommendedName>
</protein>
<dbReference type="KEGG" id="mflu:HZU40_05675"/>
<dbReference type="SUPFAM" id="SSF52540">
    <property type="entry name" value="P-loop containing nucleoside triphosphate hydrolases"/>
    <property type="match status" value="1"/>
</dbReference>
<evidence type="ECO:0000256" key="15">
    <source>
        <dbReference type="ARBA" id="ARBA00023137"/>
    </source>
</evidence>
<dbReference type="InterPro" id="IPR027417">
    <property type="entry name" value="P-loop_NTPase"/>
</dbReference>
<comment type="subcellular location">
    <subcellularLocation>
        <location evidence="1">Cell inner membrane</location>
        <topology evidence="1">Multi-pass membrane protein</topology>
    </subcellularLocation>
</comment>
<dbReference type="InterPro" id="IPR050445">
    <property type="entry name" value="Bact_polysacc_biosynth/exp"/>
</dbReference>
<dbReference type="InterPro" id="IPR003856">
    <property type="entry name" value="LPS_length_determ_N"/>
</dbReference>
<dbReference type="PANTHER" id="PTHR32309">
    <property type="entry name" value="TYROSINE-PROTEIN KINASE"/>
    <property type="match status" value="1"/>
</dbReference>
<keyword evidence="7" id="KW-0997">Cell inner membrane</keyword>
<dbReference type="PANTHER" id="PTHR32309:SF13">
    <property type="entry name" value="FERRIC ENTEROBACTIN TRANSPORT PROTEIN FEPE"/>
    <property type="match status" value="1"/>
</dbReference>
<name>A0A7G8PHJ0_9MYCO</name>